<proteinExistence type="predicted"/>
<dbReference type="EMBL" id="CAJVPW010042110">
    <property type="protein sequence ID" value="CAG8749637.1"/>
    <property type="molecule type" value="Genomic_DNA"/>
</dbReference>
<organism evidence="1 2">
    <name type="scientific">Cetraspora pellucida</name>
    <dbReference type="NCBI Taxonomy" id="1433469"/>
    <lineage>
        <taxon>Eukaryota</taxon>
        <taxon>Fungi</taxon>
        <taxon>Fungi incertae sedis</taxon>
        <taxon>Mucoromycota</taxon>
        <taxon>Glomeromycotina</taxon>
        <taxon>Glomeromycetes</taxon>
        <taxon>Diversisporales</taxon>
        <taxon>Gigasporaceae</taxon>
        <taxon>Cetraspora</taxon>
    </lineage>
</organism>
<evidence type="ECO:0000313" key="2">
    <source>
        <dbReference type="Proteomes" id="UP000789366"/>
    </source>
</evidence>
<keyword evidence="2" id="KW-1185">Reference proteome</keyword>
<evidence type="ECO:0000313" key="1">
    <source>
        <dbReference type="EMBL" id="CAG8749637.1"/>
    </source>
</evidence>
<sequence length="119" mass="13800">LKEQAEASGANLSPEELNIIRKQVDKNHRRGSGAQGEKMLEEEKDIREQEEENQTETTKLAEFGSTEEPSETNANIEEKEIDKERQRLGLKIDRAEDELLKEKFPEENNSEEEEENKEE</sequence>
<accession>A0ACA9QKS1</accession>
<name>A0ACA9QKS1_9GLOM</name>
<protein>
    <submittedName>
        <fullName evidence="1">5649_t:CDS:1</fullName>
    </submittedName>
</protein>
<gene>
    <name evidence="1" type="ORF">SPELUC_LOCUS14400</name>
</gene>
<reference evidence="1" key="1">
    <citation type="submission" date="2021-06" db="EMBL/GenBank/DDBJ databases">
        <authorList>
            <person name="Kallberg Y."/>
            <person name="Tangrot J."/>
            <person name="Rosling A."/>
        </authorList>
    </citation>
    <scope>NUCLEOTIDE SEQUENCE</scope>
    <source>
        <strain evidence="1">28 12/20/2015</strain>
    </source>
</reference>
<comment type="caution">
    <text evidence="1">The sequence shown here is derived from an EMBL/GenBank/DDBJ whole genome shotgun (WGS) entry which is preliminary data.</text>
</comment>
<feature type="non-terminal residue" evidence="1">
    <location>
        <position position="1"/>
    </location>
</feature>
<dbReference type="Proteomes" id="UP000789366">
    <property type="component" value="Unassembled WGS sequence"/>
</dbReference>